<feature type="signal peptide" evidence="1">
    <location>
        <begin position="1"/>
        <end position="31"/>
    </location>
</feature>
<dbReference type="InterPro" id="IPR023393">
    <property type="entry name" value="START-like_dom_sf"/>
</dbReference>
<keyword evidence="1" id="KW-0732">Signal</keyword>
<sequence>MSSQRNSRFRAGATAVALAASALGAAAPAQAAPAGNHPIECRGHGVDPNALIRAEAEAVIDAPLRTIWALQTDVERWPTWQAGVLTMDRLDPGPLRKGSRFRWTTPAPPTPTTPETVLEVTSTVQDAKHQSCLRWTGPAVGEGLRIDEGVHVWTFTKVAGGVRVRTQETWTGAQVEADVPTATALLDGGLEQWMGELKALAEARA</sequence>
<dbReference type="EMBL" id="PVTF01000007">
    <property type="protein sequence ID" value="PRY39907.1"/>
    <property type="molecule type" value="Genomic_DNA"/>
</dbReference>
<dbReference type="AlphaFoldDB" id="A0A2T0T2M5"/>
<dbReference type="Pfam" id="PF10604">
    <property type="entry name" value="Polyketide_cyc2"/>
    <property type="match status" value="1"/>
</dbReference>
<dbReference type="RefSeq" id="WP_106189787.1">
    <property type="nucleotide sequence ID" value="NZ_PVTF01000007.1"/>
</dbReference>
<organism evidence="2 3">
    <name type="scientific">Umezawaea tangerina</name>
    <dbReference type="NCBI Taxonomy" id="84725"/>
    <lineage>
        <taxon>Bacteria</taxon>
        <taxon>Bacillati</taxon>
        <taxon>Actinomycetota</taxon>
        <taxon>Actinomycetes</taxon>
        <taxon>Pseudonocardiales</taxon>
        <taxon>Pseudonocardiaceae</taxon>
        <taxon>Umezawaea</taxon>
    </lineage>
</organism>
<dbReference type="InterPro" id="IPR019587">
    <property type="entry name" value="Polyketide_cyclase/dehydratase"/>
</dbReference>
<protein>
    <submittedName>
        <fullName evidence="2">Uncharacterized protein YndB with AHSA1/START domain</fullName>
    </submittedName>
</protein>
<dbReference type="SUPFAM" id="SSF55961">
    <property type="entry name" value="Bet v1-like"/>
    <property type="match status" value="1"/>
</dbReference>
<keyword evidence="3" id="KW-1185">Reference proteome</keyword>
<evidence type="ECO:0000313" key="3">
    <source>
        <dbReference type="Proteomes" id="UP000239494"/>
    </source>
</evidence>
<proteinExistence type="predicted"/>
<evidence type="ECO:0000256" key="1">
    <source>
        <dbReference type="SAM" id="SignalP"/>
    </source>
</evidence>
<feature type="chain" id="PRO_5015555809" evidence="1">
    <location>
        <begin position="32"/>
        <end position="205"/>
    </location>
</feature>
<dbReference type="Gene3D" id="3.30.530.20">
    <property type="match status" value="1"/>
</dbReference>
<evidence type="ECO:0000313" key="2">
    <source>
        <dbReference type="EMBL" id="PRY39907.1"/>
    </source>
</evidence>
<dbReference type="Proteomes" id="UP000239494">
    <property type="component" value="Unassembled WGS sequence"/>
</dbReference>
<name>A0A2T0T2M5_9PSEU</name>
<comment type="caution">
    <text evidence="2">The sequence shown here is derived from an EMBL/GenBank/DDBJ whole genome shotgun (WGS) entry which is preliminary data.</text>
</comment>
<gene>
    <name evidence="2" type="ORF">CLV43_107494</name>
</gene>
<accession>A0A2T0T2M5</accession>
<reference evidence="2 3" key="1">
    <citation type="submission" date="2018-03" db="EMBL/GenBank/DDBJ databases">
        <title>Genomic Encyclopedia of Archaeal and Bacterial Type Strains, Phase II (KMG-II): from individual species to whole genera.</title>
        <authorList>
            <person name="Goeker M."/>
        </authorList>
    </citation>
    <scope>NUCLEOTIDE SEQUENCE [LARGE SCALE GENOMIC DNA]</scope>
    <source>
        <strain evidence="2 3">DSM 44720</strain>
    </source>
</reference>
<dbReference type="OrthoDB" id="156693at2"/>